<keyword evidence="2" id="KW-0560">Oxidoreductase</keyword>
<dbReference type="PANTHER" id="PTHR43708:SF5">
    <property type="entry name" value="CONSERVED EXPRESSED OXIDOREDUCTASE (EUROFUNG)-RELATED"/>
    <property type="match status" value="1"/>
</dbReference>
<dbReference type="SUPFAM" id="SSF55347">
    <property type="entry name" value="Glyceraldehyde-3-phosphate dehydrogenase-like, C-terminal domain"/>
    <property type="match status" value="1"/>
</dbReference>
<proteinExistence type="inferred from homology"/>
<gene>
    <name evidence="4" type="ORF">A3A33_03210</name>
</gene>
<organism evidence="4 5">
    <name type="scientific">Candidatus Yanofskybacteria bacterium RIFCSPLOWO2_01_FULL_49_25</name>
    <dbReference type="NCBI Taxonomy" id="1802701"/>
    <lineage>
        <taxon>Bacteria</taxon>
        <taxon>Candidatus Yanofskyibacteriota</taxon>
    </lineage>
</organism>
<dbReference type="STRING" id="1802701.A3A33_03210"/>
<dbReference type="InterPro" id="IPR000683">
    <property type="entry name" value="Gfo/Idh/MocA-like_OxRdtase_N"/>
</dbReference>
<evidence type="ECO:0000256" key="1">
    <source>
        <dbReference type="ARBA" id="ARBA00010928"/>
    </source>
</evidence>
<dbReference type="GO" id="GO:0000166">
    <property type="term" value="F:nucleotide binding"/>
    <property type="evidence" value="ECO:0007669"/>
    <property type="project" value="InterPro"/>
</dbReference>
<dbReference type="InterPro" id="IPR051317">
    <property type="entry name" value="Gfo/Idh/MocA_oxidoreduct"/>
</dbReference>
<dbReference type="Gene3D" id="3.40.50.720">
    <property type="entry name" value="NAD(P)-binding Rossmann-like Domain"/>
    <property type="match status" value="1"/>
</dbReference>
<dbReference type="Gene3D" id="3.30.360.10">
    <property type="entry name" value="Dihydrodipicolinate Reductase, domain 2"/>
    <property type="match status" value="1"/>
</dbReference>
<dbReference type="SUPFAM" id="SSF51735">
    <property type="entry name" value="NAD(P)-binding Rossmann-fold domains"/>
    <property type="match status" value="1"/>
</dbReference>
<evidence type="ECO:0000256" key="2">
    <source>
        <dbReference type="ARBA" id="ARBA00023002"/>
    </source>
</evidence>
<dbReference type="PANTHER" id="PTHR43708">
    <property type="entry name" value="CONSERVED EXPRESSED OXIDOREDUCTASE (EUROFUNG)"/>
    <property type="match status" value="1"/>
</dbReference>
<comment type="caution">
    <text evidence="4">The sequence shown here is derived from an EMBL/GenBank/DDBJ whole genome shotgun (WGS) entry which is preliminary data.</text>
</comment>
<accession>A0A1F8GTK8</accession>
<reference evidence="4 5" key="1">
    <citation type="journal article" date="2016" name="Nat. Commun.">
        <title>Thousands of microbial genomes shed light on interconnected biogeochemical processes in an aquifer system.</title>
        <authorList>
            <person name="Anantharaman K."/>
            <person name="Brown C.T."/>
            <person name="Hug L.A."/>
            <person name="Sharon I."/>
            <person name="Castelle C.J."/>
            <person name="Probst A.J."/>
            <person name="Thomas B.C."/>
            <person name="Singh A."/>
            <person name="Wilkins M.J."/>
            <person name="Karaoz U."/>
            <person name="Brodie E.L."/>
            <person name="Williams K.H."/>
            <person name="Hubbard S.S."/>
            <person name="Banfield J.F."/>
        </authorList>
    </citation>
    <scope>NUCLEOTIDE SEQUENCE [LARGE SCALE GENOMIC DNA]</scope>
</reference>
<sequence length="325" mass="36569">MKAKDVLYGVIGCGEHAVRGHIQPGLGTGLSLAGVFDPVRENASRAASLSRTLVTHFVSAQALIESSEIEAVLIASPDIHHPDQLLAAVKADKHVLVDKPLAINAIGMVKVREALRLADRKDLVVSSCHPRRFDPPYIWMKRALPRLIRCFGAVVSVHLDFSYHKPQAMWKHRRSLLLDHFPHEIDYVTFLLGEARFRATRLHDGHDAYGVAGVRADGITFSFSGTRRLDQTVYPENIRVRFERGEITINTKTGEGWVNDHSNSRSETLSVQPTDYDVRFRRLMGNFVRAVRGREKSYLTRLDLVVNTESAVALAHQEHFNSLRR</sequence>
<dbReference type="EMBL" id="MGKP01000012">
    <property type="protein sequence ID" value="OGN28765.1"/>
    <property type="molecule type" value="Genomic_DNA"/>
</dbReference>
<evidence type="ECO:0000313" key="4">
    <source>
        <dbReference type="EMBL" id="OGN28765.1"/>
    </source>
</evidence>
<comment type="similarity">
    <text evidence="1">Belongs to the Gfo/Idh/MocA family.</text>
</comment>
<protein>
    <recommendedName>
        <fullName evidence="3">Gfo/Idh/MocA-like oxidoreductase N-terminal domain-containing protein</fullName>
    </recommendedName>
</protein>
<evidence type="ECO:0000259" key="3">
    <source>
        <dbReference type="Pfam" id="PF01408"/>
    </source>
</evidence>
<dbReference type="AlphaFoldDB" id="A0A1F8GTK8"/>
<dbReference type="InterPro" id="IPR036291">
    <property type="entry name" value="NAD(P)-bd_dom_sf"/>
</dbReference>
<dbReference type="Proteomes" id="UP000179047">
    <property type="component" value="Unassembled WGS sequence"/>
</dbReference>
<evidence type="ECO:0000313" key="5">
    <source>
        <dbReference type="Proteomes" id="UP000179047"/>
    </source>
</evidence>
<dbReference type="Pfam" id="PF01408">
    <property type="entry name" value="GFO_IDH_MocA"/>
    <property type="match status" value="1"/>
</dbReference>
<dbReference type="GO" id="GO:0016491">
    <property type="term" value="F:oxidoreductase activity"/>
    <property type="evidence" value="ECO:0007669"/>
    <property type="project" value="UniProtKB-KW"/>
</dbReference>
<name>A0A1F8GTK8_9BACT</name>
<feature type="domain" description="Gfo/Idh/MocA-like oxidoreductase N-terminal" evidence="3">
    <location>
        <begin position="8"/>
        <end position="126"/>
    </location>
</feature>